<dbReference type="Pfam" id="PF03486">
    <property type="entry name" value="HI0933_like"/>
    <property type="match status" value="1"/>
</dbReference>
<dbReference type="Proteomes" id="UP000245793">
    <property type="component" value="Unassembled WGS sequence"/>
</dbReference>
<dbReference type="SUPFAM" id="SSF51905">
    <property type="entry name" value="FAD/NAD(P)-binding domain"/>
    <property type="match status" value="1"/>
</dbReference>
<dbReference type="NCBIfam" id="TIGR00275">
    <property type="entry name" value="aminoacetone oxidase family FAD-binding enzyme"/>
    <property type="match status" value="1"/>
</dbReference>
<name>A0A2U1E2L8_9FIRM</name>
<dbReference type="EMBL" id="QEKV01000006">
    <property type="protein sequence ID" value="PVY94193.1"/>
    <property type="molecule type" value="Genomic_DNA"/>
</dbReference>
<organism evidence="6 7">
    <name type="scientific">Ezakiella coagulans</name>
    <dbReference type="NCBI Taxonomy" id="46507"/>
    <lineage>
        <taxon>Bacteria</taxon>
        <taxon>Bacillati</taxon>
        <taxon>Bacillota</taxon>
        <taxon>Tissierellia</taxon>
        <taxon>Ezakiella</taxon>
    </lineage>
</organism>
<dbReference type="RefSeq" id="WP_116480295.1">
    <property type="nucleotide sequence ID" value="NZ_QEKV01000006.1"/>
</dbReference>
<feature type="domain" description="RsdA/BaiN/AoA(So)-like insert" evidence="5">
    <location>
        <begin position="186"/>
        <end position="343"/>
    </location>
</feature>
<evidence type="ECO:0000259" key="4">
    <source>
        <dbReference type="Pfam" id="PF03486"/>
    </source>
</evidence>
<dbReference type="InterPro" id="IPR004792">
    <property type="entry name" value="BaiN-like"/>
</dbReference>
<dbReference type="InterPro" id="IPR055178">
    <property type="entry name" value="RsdA/BaiN/AoA(So)-like_dom"/>
</dbReference>
<reference evidence="6 7" key="1">
    <citation type="submission" date="2018-04" db="EMBL/GenBank/DDBJ databases">
        <title>Genomic Encyclopedia of Type Strains, Phase IV (KMG-IV): sequencing the most valuable type-strain genomes for metagenomic binning, comparative biology and taxonomic classification.</title>
        <authorList>
            <person name="Goeker M."/>
        </authorList>
    </citation>
    <scope>NUCLEOTIDE SEQUENCE [LARGE SCALE GENOMIC DNA]</scope>
    <source>
        <strain evidence="6 7">DSM 20705</strain>
    </source>
</reference>
<evidence type="ECO:0000313" key="6">
    <source>
        <dbReference type="EMBL" id="PVY94193.1"/>
    </source>
</evidence>
<keyword evidence="2" id="KW-0285">Flavoprotein</keyword>
<protein>
    <recommendedName>
        <fullName evidence="8">Aminoacetone oxidase family FAD-binding enzyme</fullName>
    </recommendedName>
</protein>
<evidence type="ECO:0000256" key="1">
    <source>
        <dbReference type="ARBA" id="ARBA00001974"/>
    </source>
</evidence>
<proteinExistence type="predicted"/>
<dbReference type="InterPro" id="IPR023166">
    <property type="entry name" value="BaiN-like_dom_sf"/>
</dbReference>
<feature type="domain" description="RsdA/BaiN/AoA(So)-like Rossmann fold-like" evidence="4">
    <location>
        <begin position="5"/>
        <end position="394"/>
    </location>
</feature>
<gene>
    <name evidence="6" type="ORF">C7381_10666</name>
</gene>
<evidence type="ECO:0000256" key="2">
    <source>
        <dbReference type="ARBA" id="ARBA00022630"/>
    </source>
</evidence>
<dbReference type="AlphaFoldDB" id="A0A2U1E2L8"/>
<evidence type="ECO:0008006" key="8">
    <source>
        <dbReference type="Google" id="ProtNLM"/>
    </source>
</evidence>
<accession>A0A2U1E2L8</accession>
<keyword evidence="7" id="KW-1185">Reference proteome</keyword>
<sequence>MNEYKNIIIGAGAAGLFLSALLNNADTLVLEKNQYPGKKLNITGKGRCNITNACSKEDLFGEIFTNQKFLYSAINDFDNNRTVDFFNNRNLKTKVERGGRIFPLSDRARDVTDCLYKNNACTFKFNERVKNIEKSEEKFIILTDENKYVCNNLVVATGGLSYPTTGSTGDGYKFLESFGHTIIEPRPALVGIETDSKYKEVFMGISLKNIEFKLIRNKKEIKSEFGEALFTHYGLSGPTILRLSPFIKKGDILSLDLKPALTDEKLNMRIQRDLDEAGNKMIKNSLNHLLLSNMIAPILELSDIDMEKNSNIINKEERQRLSNIIKNMHFKVVARRPLDEAIITDGGVKVSEINPKTMESKMVDRLFVIGEVLDVAANTGGYNLQIAFSTAYKAYLYLED</sequence>
<dbReference type="SUPFAM" id="SSF160996">
    <property type="entry name" value="HI0933 insert domain-like"/>
    <property type="match status" value="1"/>
</dbReference>
<dbReference type="InterPro" id="IPR036188">
    <property type="entry name" value="FAD/NAD-bd_sf"/>
</dbReference>
<comment type="cofactor">
    <cofactor evidence="1">
        <name>FAD</name>
        <dbReference type="ChEBI" id="CHEBI:57692"/>
    </cofactor>
</comment>
<dbReference type="InterPro" id="IPR057661">
    <property type="entry name" value="RsdA/BaiN/AoA(So)_Rossmann"/>
</dbReference>
<dbReference type="Gene3D" id="3.50.50.60">
    <property type="entry name" value="FAD/NAD(P)-binding domain"/>
    <property type="match status" value="1"/>
</dbReference>
<dbReference type="PANTHER" id="PTHR42887:SF2">
    <property type="entry name" value="OS12G0638800 PROTEIN"/>
    <property type="match status" value="1"/>
</dbReference>
<dbReference type="Gene3D" id="1.10.8.260">
    <property type="entry name" value="HI0933 insert domain-like"/>
    <property type="match status" value="1"/>
</dbReference>
<evidence type="ECO:0000259" key="5">
    <source>
        <dbReference type="Pfam" id="PF22780"/>
    </source>
</evidence>
<keyword evidence="3" id="KW-0274">FAD</keyword>
<dbReference type="PANTHER" id="PTHR42887">
    <property type="entry name" value="OS12G0638800 PROTEIN"/>
    <property type="match status" value="1"/>
</dbReference>
<evidence type="ECO:0000313" key="7">
    <source>
        <dbReference type="Proteomes" id="UP000245793"/>
    </source>
</evidence>
<comment type="caution">
    <text evidence="6">The sequence shown here is derived from an EMBL/GenBank/DDBJ whole genome shotgun (WGS) entry which is preliminary data.</text>
</comment>
<dbReference type="Gene3D" id="2.40.30.10">
    <property type="entry name" value="Translation factors"/>
    <property type="match status" value="1"/>
</dbReference>
<evidence type="ECO:0000256" key="3">
    <source>
        <dbReference type="ARBA" id="ARBA00022827"/>
    </source>
</evidence>
<dbReference type="Pfam" id="PF22780">
    <property type="entry name" value="HI0933_like_1st"/>
    <property type="match status" value="1"/>
</dbReference>